<dbReference type="Pfam" id="PF14559">
    <property type="entry name" value="TPR_19"/>
    <property type="match status" value="1"/>
</dbReference>
<evidence type="ECO:0008006" key="5">
    <source>
        <dbReference type="Google" id="ProtNLM"/>
    </source>
</evidence>
<dbReference type="SUPFAM" id="SSF48452">
    <property type="entry name" value="TPR-like"/>
    <property type="match status" value="2"/>
</dbReference>
<dbReference type="SMART" id="SM00028">
    <property type="entry name" value="TPR"/>
    <property type="match status" value="6"/>
</dbReference>
<evidence type="ECO:0000256" key="2">
    <source>
        <dbReference type="SAM" id="MobiDB-lite"/>
    </source>
</evidence>
<dbReference type="GO" id="GO:0016567">
    <property type="term" value="P:protein ubiquitination"/>
    <property type="evidence" value="ECO:0007669"/>
    <property type="project" value="TreeGrafter"/>
</dbReference>
<name>A0A1J7G5K3_LUPAN</name>
<feature type="region of interest" description="Disordered" evidence="2">
    <location>
        <begin position="585"/>
        <end position="614"/>
    </location>
</feature>
<dbReference type="OMA" id="MGECYYY"/>
<evidence type="ECO:0000313" key="4">
    <source>
        <dbReference type="Proteomes" id="UP000188354"/>
    </source>
</evidence>
<dbReference type="Pfam" id="PF13181">
    <property type="entry name" value="TPR_8"/>
    <property type="match status" value="1"/>
</dbReference>
<dbReference type="GO" id="GO:0051301">
    <property type="term" value="P:cell division"/>
    <property type="evidence" value="ECO:0007669"/>
    <property type="project" value="TreeGrafter"/>
</dbReference>
<reference evidence="3 4" key="1">
    <citation type="journal article" date="2017" name="Plant Biotechnol. J.">
        <title>A comprehensive draft genome sequence for lupin (Lupinus angustifolius), an emerging health food: insights into plant-microbe interactions and legume evolution.</title>
        <authorList>
            <person name="Hane J.K."/>
            <person name="Ming Y."/>
            <person name="Kamphuis L.G."/>
            <person name="Nelson M.N."/>
            <person name="Garg G."/>
            <person name="Atkins C.A."/>
            <person name="Bayer P.E."/>
            <person name="Bravo A."/>
            <person name="Bringans S."/>
            <person name="Cannon S."/>
            <person name="Edwards D."/>
            <person name="Foley R."/>
            <person name="Gao L.L."/>
            <person name="Harrison M.J."/>
            <person name="Huang W."/>
            <person name="Hurgobin B."/>
            <person name="Li S."/>
            <person name="Liu C.W."/>
            <person name="McGrath A."/>
            <person name="Morahan G."/>
            <person name="Murray J."/>
            <person name="Weller J."/>
            <person name="Jian J."/>
            <person name="Singh K.B."/>
        </authorList>
    </citation>
    <scope>NUCLEOTIDE SEQUENCE [LARGE SCALE GENOMIC DNA]</scope>
    <source>
        <strain evidence="4">cv. Tanjil</strain>
        <tissue evidence="3">Whole plant</tissue>
    </source>
</reference>
<dbReference type="Gramene" id="OIV95789">
    <property type="protein sequence ID" value="OIV95789"/>
    <property type="gene ID" value="TanjilG_20239"/>
</dbReference>
<dbReference type="PANTHER" id="PTHR12558">
    <property type="entry name" value="CELL DIVISION CYCLE 16,23,27"/>
    <property type="match status" value="1"/>
</dbReference>
<feature type="compositionally biased region" description="Acidic residues" evidence="2">
    <location>
        <begin position="591"/>
        <end position="614"/>
    </location>
</feature>
<dbReference type="STRING" id="3871.A0A1J7G5K3"/>
<dbReference type="EMBL" id="CM007376">
    <property type="protein sequence ID" value="OIV95789.1"/>
    <property type="molecule type" value="Genomic_DNA"/>
</dbReference>
<keyword evidence="4" id="KW-1185">Reference proteome</keyword>
<dbReference type="GO" id="GO:0005680">
    <property type="term" value="C:anaphase-promoting complex"/>
    <property type="evidence" value="ECO:0007669"/>
    <property type="project" value="TreeGrafter"/>
</dbReference>
<evidence type="ECO:0000256" key="1">
    <source>
        <dbReference type="ARBA" id="ARBA00022803"/>
    </source>
</evidence>
<dbReference type="AlphaFoldDB" id="A0A1J7G5K3"/>
<accession>A0A1J7G5K3</accession>
<proteinExistence type="predicted"/>
<sequence>MEVPKDQITLLLDHGLYNSAQILGSFLVSSPASNAESSLYLKTESLVLLGDSFFREREHRRAINTYKQALQCYKMIPKQNLTSSRSSLSSNRSSSPNSCNVPVINENEVKFKIASCHCSLNENKAALVEMEGIPSKTRNLPMNMLLGKLYRISRHSRAAVAIYKECLSVLMPELIALAYDYIHIFVFVHQETHLVFVFFDVLLNFVKAVEVQQCRHFDRGHCPYALEAVVALAELGSTAKDIISLFPQNPNRSGRGPFDHIDSSRWLQRYVEAQCNIASNDYKGGVEHFTDLLQRFPNNVHLLLEIAKVEAIIGKNEEAIMNFEKARSIDPYIITYMDEYAMLLKLKSDYSKLNKLVHDLLNIDPARPEVFVALSVLWERKDEKRALSYAEQSIQIDERHITGYIMKGNLLLTMKRAEAAVSAFRGAQELRPDIRAYQGLVQTYLALSKIKEALYASREAMRAMPQSAKALKLVGDVHASNSSGREKAKKFYESALRLEPGYLGAALALAELHVIEGRNVDAVNLLERYLKEWADDSLHVKLAQVFAATNMLQEALTHYQAALRLVPWVALALLRILDHIKGQPSVGVDPDAPEEDEDNDVEDVDGDQDETELL</sequence>
<dbReference type="PANTHER" id="PTHR12558:SF36">
    <property type="entry name" value="ANAPHASE-PROMOTING COMPLEX SUBUNIT 7"/>
    <property type="match status" value="1"/>
</dbReference>
<dbReference type="Gene3D" id="1.25.40.10">
    <property type="entry name" value="Tetratricopeptide repeat domain"/>
    <property type="match status" value="2"/>
</dbReference>
<dbReference type="InterPro" id="IPR019734">
    <property type="entry name" value="TPR_rpt"/>
</dbReference>
<keyword evidence="1" id="KW-0802">TPR repeat</keyword>
<dbReference type="GO" id="GO:0045842">
    <property type="term" value="P:positive regulation of mitotic metaphase/anaphase transition"/>
    <property type="evidence" value="ECO:0007669"/>
    <property type="project" value="TreeGrafter"/>
</dbReference>
<evidence type="ECO:0000313" key="3">
    <source>
        <dbReference type="EMBL" id="OIV95789.1"/>
    </source>
</evidence>
<protein>
    <recommendedName>
        <fullName evidence="5">Anaphase-promoting complex subunit 7</fullName>
    </recommendedName>
</protein>
<dbReference type="InterPro" id="IPR011990">
    <property type="entry name" value="TPR-like_helical_dom_sf"/>
</dbReference>
<organism evidence="3 4">
    <name type="scientific">Lupinus angustifolius</name>
    <name type="common">Narrow-leaved blue lupine</name>
    <dbReference type="NCBI Taxonomy" id="3871"/>
    <lineage>
        <taxon>Eukaryota</taxon>
        <taxon>Viridiplantae</taxon>
        <taxon>Streptophyta</taxon>
        <taxon>Embryophyta</taxon>
        <taxon>Tracheophyta</taxon>
        <taxon>Spermatophyta</taxon>
        <taxon>Magnoliopsida</taxon>
        <taxon>eudicotyledons</taxon>
        <taxon>Gunneridae</taxon>
        <taxon>Pentapetalae</taxon>
        <taxon>rosids</taxon>
        <taxon>fabids</taxon>
        <taxon>Fabales</taxon>
        <taxon>Fabaceae</taxon>
        <taxon>Papilionoideae</taxon>
        <taxon>50 kb inversion clade</taxon>
        <taxon>genistoids sensu lato</taxon>
        <taxon>core genistoids</taxon>
        <taxon>Genisteae</taxon>
        <taxon>Lupinus</taxon>
    </lineage>
</organism>
<gene>
    <name evidence="3" type="ORF">TanjilG_20239</name>
</gene>
<dbReference type="Proteomes" id="UP000188354">
    <property type="component" value="Chromosome LG16"/>
</dbReference>